<evidence type="ECO:0000313" key="3">
    <source>
        <dbReference type="Proteomes" id="UP000298763"/>
    </source>
</evidence>
<evidence type="ECO:0008006" key="4">
    <source>
        <dbReference type="Google" id="ProtNLM"/>
    </source>
</evidence>
<sequence length="70" mass="7098">MARRGFHLAAGALAAVPLASQAATQARQGRKGRAAPASAGAIGRRNLGKLEVSSIGLGVQNMRTSCHCLS</sequence>
<reference evidence="2 3" key="1">
    <citation type="submission" date="2019-05" db="EMBL/GenBank/DDBJ databases">
        <title>Draft Genome Sequences of Six Type Strains of the Genus Massilia.</title>
        <authorList>
            <person name="Miess H."/>
            <person name="Frediansyhah A."/>
            <person name="Gross H."/>
        </authorList>
    </citation>
    <scope>NUCLEOTIDE SEQUENCE [LARGE SCALE GENOMIC DNA]</scope>
    <source>
        <strain evidence="2 3">DSMZ 26121</strain>
    </source>
</reference>
<evidence type="ECO:0000313" key="2">
    <source>
        <dbReference type="EMBL" id="QCP09121.1"/>
    </source>
</evidence>
<keyword evidence="1" id="KW-0732">Signal</keyword>
<evidence type="ECO:0000256" key="1">
    <source>
        <dbReference type="SAM" id="SignalP"/>
    </source>
</evidence>
<gene>
    <name evidence="2" type="ORF">FCL38_00705</name>
</gene>
<dbReference type="Proteomes" id="UP000298763">
    <property type="component" value="Chromosome"/>
</dbReference>
<feature type="chain" id="PRO_5047191213" description="Twin-arginine translocation signal domain-containing protein" evidence="1">
    <location>
        <begin position="23"/>
        <end position="70"/>
    </location>
</feature>
<organism evidence="2 3">
    <name type="scientific">Pseudoduganella umbonata</name>
    <dbReference type="NCBI Taxonomy" id="864828"/>
    <lineage>
        <taxon>Bacteria</taxon>
        <taxon>Pseudomonadati</taxon>
        <taxon>Pseudomonadota</taxon>
        <taxon>Betaproteobacteria</taxon>
        <taxon>Burkholderiales</taxon>
        <taxon>Oxalobacteraceae</taxon>
        <taxon>Telluria group</taxon>
        <taxon>Pseudoduganella</taxon>
    </lineage>
</organism>
<name>A0ABX5UBE9_9BURK</name>
<proteinExistence type="predicted"/>
<protein>
    <recommendedName>
        <fullName evidence="4">Twin-arginine translocation signal domain-containing protein</fullName>
    </recommendedName>
</protein>
<dbReference type="EMBL" id="CP040017">
    <property type="protein sequence ID" value="QCP09121.1"/>
    <property type="molecule type" value="Genomic_DNA"/>
</dbReference>
<feature type="signal peptide" evidence="1">
    <location>
        <begin position="1"/>
        <end position="22"/>
    </location>
</feature>
<accession>A0ABX5UBE9</accession>
<keyword evidence="3" id="KW-1185">Reference proteome</keyword>